<sequence>MSLIERNQVTRRDRDAESLEFRIKDLKIVGLPASRRKKLVVVIRVPYESKDREYRTDTETIGNGGCSINLLVQAKLNSGMLLFEAYRYHMLRSNALLAILKVPISDFSPGCAELQREMIIHRRKYINHHFELSIKTEHLALPPDSLTPTITSSPAVHLEQDGPRRDSQDCARKGDGARPSAESEIGNTQAKPHQRLDRSIDGVDVRLADFSSSSTSSSTTAPHATQTENFTTSITNDGSRGHIVEEEKASHTMVPEMNTFSTQEEARYQTDRPAHELDAGLNRSLSAPPTALLPATGTEDHPLLDVQDDFKQRTARFNEGIAKLNDPVEKKRALAEKRRCIYQTANTVIKALDLLSEAHEIARAASIVVSGIYHVIKAKHEQNEAIVSLYDIMTETFSIVIDKAALNTRGHFTKSFNDIVRQSEECYVFLSNYMLKGSLRQLIDLWDTPSKIAEFTAAFELLKKQFIEAQIEVTVSIALSTQQHMKSLEQKAAVTMVTVLNTQKVVESIGESPSTLKPKHADDEQL</sequence>
<feature type="compositionally biased region" description="Polar residues" evidence="1">
    <location>
        <begin position="221"/>
        <end position="238"/>
    </location>
</feature>
<name>A0AAW0DHB3_9AGAR</name>
<comment type="caution">
    <text evidence="2">The sequence shown here is derived from an EMBL/GenBank/DDBJ whole genome shotgun (WGS) entry which is preliminary data.</text>
</comment>
<dbReference type="EMBL" id="JAYKXP010000013">
    <property type="protein sequence ID" value="KAK7051178.1"/>
    <property type="molecule type" value="Genomic_DNA"/>
</dbReference>
<reference evidence="2 3" key="1">
    <citation type="submission" date="2024-01" db="EMBL/GenBank/DDBJ databases">
        <title>A draft genome for a cacao thread blight-causing isolate of Paramarasmius palmivorus.</title>
        <authorList>
            <person name="Baruah I.K."/>
            <person name="Bukari Y."/>
            <person name="Amoako-Attah I."/>
            <person name="Meinhardt L.W."/>
            <person name="Bailey B.A."/>
            <person name="Cohen S.P."/>
        </authorList>
    </citation>
    <scope>NUCLEOTIDE SEQUENCE [LARGE SCALE GENOMIC DNA]</scope>
    <source>
        <strain evidence="2 3">GH-12</strain>
    </source>
</reference>
<evidence type="ECO:0000313" key="2">
    <source>
        <dbReference type="EMBL" id="KAK7051178.1"/>
    </source>
</evidence>
<dbReference type="Proteomes" id="UP001383192">
    <property type="component" value="Unassembled WGS sequence"/>
</dbReference>
<feature type="compositionally biased region" description="Low complexity" evidence="1">
    <location>
        <begin position="211"/>
        <end position="220"/>
    </location>
</feature>
<feature type="region of interest" description="Disordered" evidence="1">
    <location>
        <begin position="211"/>
        <end position="240"/>
    </location>
</feature>
<evidence type="ECO:0000256" key="1">
    <source>
        <dbReference type="SAM" id="MobiDB-lite"/>
    </source>
</evidence>
<feature type="compositionally biased region" description="Basic and acidic residues" evidence="1">
    <location>
        <begin position="158"/>
        <end position="176"/>
    </location>
</feature>
<organism evidence="2 3">
    <name type="scientific">Paramarasmius palmivorus</name>
    <dbReference type="NCBI Taxonomy" id="297713"/>
    <lineage>
        <taxon>Eukaryota</taxon>
        <taxon>Fungi</taxon>
        <taxon>Dikarya</taxon>
        <taxon>Basidiomycota</taxon>
        <taxon>Agaricomycotina</taxon>
        <taxon>Agaricomycetes</taxon>
        <taxon>Agaricomycetidae</taxon>
        <taxon>Agaricales</taxon>
        <taxon>Marasmiineae</taxon>
        <taxon>Marasmiaceae</taxon>
        <taxon>Paramarasmius</taxon>
    </lineage>
</organism>
<proteinExistence type="predicted"/>
<accession>A0AAW0DHB3</accession>
<dbReference type="AlphaFoldDB" id="A0AAW0DHB3"/>
<keyword evidence="3" id="KW-1185">Reference proteome</keyword>
<evidence type="ECO:0008006" key="4">
    <source>
        <dbReference type="Google" id="ProtNLM"/>
    </source>
</evidence>
<evidence type="ECO:0000313" key="3">
    <source>
        <dbReference type="Proteomes" id="UP001383192"/>
    </source>
</evidence>
<feature type="region of interest" description="Disordered" evidence="1">
    <location>
        <begin position="145"/>
        <end position="199"/>
    </location>
</feature>
<protein>
    <recommendedName>
        <fullName evidence="4">CID domain-containing protein</fullName>
    </recommendedName>
</protein>
<gene>
    <name evidence="2" type="ORF">VNI00_004678</name>
</gene>